<keyword evidence="2" id="KW-0067">ATP-binding</keyword>
<comment type="caution">
    <text evidence="3">The sequence shown here is derived from an EMBL/GenBank/DDBJ whole genome shotgun (WGS) entry which is preliminary data.</text>
</comment>
<dbReference type="Pfam" id="PF00012">
    <property type="entry name" value="HSP70"/>
    <property type="match status" value="1"/>
</dbReference>
<proteinExistence type="predicted"/>
<dbReference type="Proteomes" id="UP001457282">
    <property type="component" value="Unassembled WGS sequence"/>
</dbReference>
<dbReference type="EMBL" id="JBEDUW010000007">
    <property type="protein sequence ID" value="KAK9910125.1"/>
    <property type="molecule type" value="Genomic_DNA"/>
</dbReference>
<dbReference type="InterPro" id="IPR013126">
    <property type="entry name" value="Hsp_70_fam"/>
</dbReference>
<protein>
    <submittedName>
        <fullName evidence="3">Uncharacterized protein</fullName>
    </submittedName>
</protein>
<evidence type="ECO:0000313" key="3">
    <source>
        <dbReference type="EMBL" id="KAK9910125.1"/>
    </source>
</evidence>
<evidence type="ECO:0000313" key="4">
    <source>
        <dbReference type="Proteomes" id="UP001457282"/>
    </source>
</evidence>
<gene>
    <name evidence="3" type="ORF">M0R45_034100</name>
</gene>
<reference evidence="3 4" key="1">
    <citation type="journal article" date="2023" name="G3 (Bethesda)">
        <title>A chromosome-length genome assembly and annotation of blackberry (Rubus argutus, cv. 'Hillquist').</title>
        <authorList>
            <person name="Bruna T."/>
            <person name="Aryal R."/>
            <person name="Dudchenko O."/>
            <person name="Sargent D.J."/>
            <person name="Mead D."/>
            <person name="Buti M."/>
            <person name="Cavallini A."/>
            <person name="Hytonen T."/>
            <person name="Andres J."/>
            <person name="Pham M."/>
            <person name="Weisz D."/>
            <person name="Mascagni F."/>
            <person name="Usai G."/>
            <person name="Natali L."/>
            <person name="Bassil N."/>
            <person name="Fernandez G.E."/>
            <person name="Lomsadze A."/>
            <person name="Armour M."/>
            <person name="Olukolu B."/>
            <person name="Poorten T."/>
            <person name="Britton C."/>
            <person name="Davik J."/>
            <person name="Ashrafi H."/>
            <person name="Aiden E.L."/>
            <person name="Borodovsky M."/>
            <person name="Worthington M."/>
        </authorList>
    </citation>
    <scope>NUCLEOTIDE SEQUENCE [LARGE SCALE GENOMIC DNA]</scope>
    <source>
        <strain evidence="3">PI 553951</strain>
    </source>
</reference>
<dbReference type="SUPFAM" id="SSF100920">
    <property type="entry name" value="Heat shock protein 70kD (HSP70), peptide-binding domain"/>
    <property type="match status" value="1"/>
</dbReference>
<dbReference type="Gene3D" id="2.60.34.10">
    <property type="entry name" value="Substrate Binding Domain Of DNAk, Chain A, domain 1"/>
    <property type="match status" value="1"/>
</dbReference>
<evidence type="ECO:0000256" key="2">
    <source>
        <dbReference type="ARBA" id="ARBA00022840"/>
    </source>
</evidence>
<accession>A0AAW1VQB7</accession>
<sequence>MNFVIPRNSRIPIKKKTRLTTAHDNQVAVSFQFYEGENSIPKNNNFLGEFFIEGISPAPKHVHEFYACFDIDANGILSFSAEDTSTGQKKGIAINSDRRNFGRIEKVE</sequence>
<evidence type="ECO:0000256" key="1">
    <source>
        <dbReference type="ARBA" id="ARBA00022741"/>
    </source>
</evidence>
<dbReference type="GO" id="GO:0140662">
    <property type="term" value="F:ATP-dependent protein folding chaperone"/>
    <property type="evidence" value="ECO:0007669"/>
    <property type="project" value="InterPro"/>
</dbReference>
<organism evidence="3 4">
    <name type="scientific">Rubus argutus</name>
    <name type="common">Southern blackberry</name>
    <dbReference type="NCBI Taxonomy" id="59490"/>
    <lineage>
        <taxon>Eukaryota</taxon>
        <taxon>Viridiplantae</taxon>
        <taxon>Streptophyta</taxon>
        <taxon>Embryophyta</taxon>
        <taxon>Tracheophyta</taxon>
        <taxon>Spermatophyta</taxon>
        <taxon>Magnoliopsida</taxon>
        <taxon>eudicotyledons</taxon>
        <taxon>Gunneridae</taxon>
        <taxon>Pentapetalae</taxon>
        <taxon>rosids</taxon>
        <taxon>fabids</taxon>
        <taxon>Rosales</taxon>
        <taxon>Rosaceae</taxon>
        <taxon>Rosoideae</taxon>
        <taxon>Rosoideae incertae sedis</taxon>
        <taxon>Rubus</taxon>
    </lineage>
</organism>
<dbReference type="PANTHER" id="PTHR19375">
    <property type="entry name" value="HEAT SHOCK PROTEIN 70KDA"/>
    <property type="match status" value="1"/>
</dbReference>
<dbReference type="InterPro" id="IPR029047">
    <property type="entry name" value="HSP70_peptide-bd_sf"/>
</dbReference>
<keyword evidence="1" id="KW-0547">Nucleotide-binding</keyword>
<dbReference type="AlphaFoldDB" id="A0AAW1VQB7"/>
<keyword evidence="4" id="KW-1185">Reference proteome</keyword>
<name>A0AAW1VQB7_RUBAR</name>
<dbReference type="GO" id="GO:0005524">
    <property type="term" value="F:ATP binding"/>
    <property type="evidence" value="ECO:0007669"/>
    <property type="project" value="UniProtKB-KW"/>
</dbReference>